<feature type="compositionally biased region" description="Acidic residues" evidence="1">
    <location>
        <begin position="128"/>
        <end position="138"/>
    </location>
</feature>
<dbReference type="AlphaFoldDB" id="A0A5S5BKW4"/>
<feature type="compositionally biased region" description="Basic and acidic residues" evidence="1">
    <location>
        <begin position="115"/>
        <end position="127"/>
    </location>
</feature>
<comment type="caution">
    <text evidence="2">The sequence shown here is derived from an EMBL/GenBank/DDBJ whole genome shotgun (WGS) entry which is preliminary data.</text>
</comment>
<dbReference type="OrthoDB" id="3196710at2"/>
<name>A0A5S5BKW4_9BACL</name>
<dbReference type="Proteomes" id="UP000323257">
    <property type="component" value="Unassembled WGS sequence"/>
</dbReference>
<dbReference type="EMBL" id="VNHS01000023">
    <property type="protein sequence ID" value="TYP67685.1"/>
    <property type="molecule type" value="Genomic_DNA"/>
</dbReference>
<reference evidence="2 3" key="1">
    <citation type="submission" date="2019-07" db="EMBL/GenBank/DDBJ databases">
        <title>Genomic Encyclopedia of Type Strains, Phase III (KMG-III): the genomes of soil and plant-associated and newly described type strains.</title>
        <authorList>
            <person name="Whitman W."/>
        </authorList>
    </citation>
    <scope>NUCLEOTIDE SEQUENCE [LARGE SCALE GENOMIC DNA]</scope>
    <source>
        <strain evidence="2 3">BL24</strain>
    </source>
</reference>
<evidence type="ECO:0008006" key="4">
    <source>
        <dbReference type="Google" id="ProtNLM"/>
    </source>
</evidence>
<proteinExistence type="predicted"/>
<gene>
    <name evidence="2" type="ORF">BCM02_12310</name>
</gene>
<evidence type="ECO:0000313" key="3">
    <source>
        <dbReference type="Proteomes" id="UP000323257"/>
    </source>
</evidence>
<accession>A0A5S5BKW4</accession>
<feature type="region of interest" description="Disordered" evidence="1">
    <location>
        <begin position="114"/>
        <end position="138"/>
    </location>
</feature>
<organism evidence="2 3">
    <name type="scientific">Paenibacillus methanolicus</name>
    <dbReference type="NCBI Taxonomy" id="582686"/>
    <lineage>
        <taxon>Bacteria</taxon>
        <taxon>Bacillati</taxon>
        <taxon>Bacillota</taxon>
        <taxon>Bacilli</taxon>
        <taxon>Bacillales</taxon>
        <taxon>Paenibacillaceae</taxon>
        <taxon>Paenibacillus</taxon>
    </lineage>
</organism>
<sequence length="138" mass="15821">MANKVKKTKEELAVSRAKAGRKRKITLEEKRLRQIYEKIPKEQKAIADGLIRRAAFMRVTLEGYEDDLGERGSVEMFSQSDKAAPYERERPVARLYNSLNSNYQKIIKQLTDLLPKPEEGTAGKGEVDDGFEDFEAKR</sequence>
<protein>
    <recommendedName>
        <fullName evidence="4">Phage terminase small subunit</fullName>
    </recommendedName>
</protein>
<evidence type="ECO:0000313" key="2">
    <source>
        <dbReference type="EMBL" id="TYP67685.1"/>
    </source>
</evidence>
<evidence type="ECO:0000256" key="1">
    <source>
        <dbReference type="SAM" id="MobiDB-lite"/>
    </source>
</evidence>
<dbReference type="RefSeq" id="WP_148933670.1">
    <property type="nucleotide sequence ID" value="NZ_VNHS01000023.1"/>
</dbReference>
<keyword evidence="3" id="KW-1185">Reference proteome</keyword>